<proteinExistence type="predicted"/>
<organism evidence="2">
    <name type="scientific">Tanacetum cinerariifolium</name>
    <name type="common">Dalmatian daisy</name>
    <name type="synonym">Chrysanthemum cinerariifolium</name>
    <dbReference type="NCBI Taxonomy" id="118510"/>
    <lineage>
        <taxon>Eukaryota</taxon>
        <taxon>Viridiplantae</taxon>
        <taxon>Streptophyta</taxon>
        <taxon>Embryophyta</taxon>
        <taxon>Tracheophyta</taxon>
        <taxon>Spermatophyta</taxon>
        <taxon>Magnoliopsida</taxon>
        <taxon>eudicotyledons</taxon>
        <taxon>Gunneridae</taxon>
        <taxon>Pentapetalae</taxon>
        <taxon>asterids</taxon>
        <taxon>campanulids</taxon>
        <taxon>Asterales</taxon>
        <taxon>Asteraceae</taxon>
        <taxon>Asteroideae</taxon>
        <taxon>Anthemideae</taxon>
        <taxon>Anthemidinae</taxon>
        <taxon>Tanacetum</taxon>
    </lineage>
</organism>
<dbReference type="PANTHER" id="PTHR42648">
    <property type="entry name" value="TRANSPOSASE, PUTATIVE-RELATED"/>
    <property type="match status" value="1"/>
</dbReference>
<dbReference type="GO" id="GO:0015074">
    <property type="term" value="P:DNA integration"/>
    <property type="evidence" value="ECO:0007669"/>
    <property type="project" value="InterPro"/>
</dbReference>
<name>A0A699H4G4_TANCI</name>
<sequence length="177" mass="20410">MSQKFLDHLKEHVIISQHTPPYTPQHNGVSEGRNRTLLDMVCFMVSQTTLPKSFRDYALESVARIINMVQTKKVEKTPCEVWHRQAPKLSYLKIWDCEARVKRDTLIKADTLGLMSIKCIFVGYPKETMSYSLYYPLKNKVIVARNAEFFKNSLTNQEESGSLEGLKVIQDEDTHPS</sequence>
<dbReference type="EMBL" id="BKCJ010110804">
    <property type="protein sequence ID" value="GEX48056.1"/>
    <property type="molecule type" value="Genomic_DNA"/>
</dbReference>
<dbReference type="AlphaFoldDB" id="A0A699H4G4"/>
<gene>
    <name evidence="2" type="ORF">Tci_320031</name>
</gene>
<evidence type="ECO:0000259" key="1">
    <source>
        <dbReference type="PROSITE" id="PS50994"/>
    </source>
</evidence>
<protein>
    <recommendedName>
        <fullName evidence="1">Integrase catalytic domain-containing protein</fullName>
    </recommendedName>
</protein>
<dbReference type="PANTHER" id="PTHR42648:SF27">
    <property type="entry name" value="RNA-DIRECTED DNA POLYMERASE"/>
    <property type="match status" value="1"/>
</dbReference>
<evidence type="ECO:0000313" key="2">
    <source>
        <dbReference type="EMBL" id="GEX48056.1"/>
    </source>
</evidence>
<dbReference type="Gene3D" id="3.30.420.10">
    <property type="entry name" value="Ribonuclease H-like superfamily/Ribonuclease H"/>
    <property type="match status" value="1"/>
</dbReference>
<dbReference type="SUPFAM" id="SSF53098">
    <property type="entry name" value="Ribonuclease H-like"/>
    <property type="match status" value="1"/>
</dbReference>
<dbReference type="Pfam" id="PF25597">
    <property type="entry name" value="SH3_retrovirus"/>
    <property type="match status" value="1"/>
</dbReference>
<dbReference type="InterPro" id="IPR057670">
    <property type="entry name" value="SH3_retrovirus"/>
</dbReference>
<dbReference type="InterPro" id="IPR039537">
    <property type="entry name" value="Retrotran_Ty1/copia-like"/>
</dbReference>
<feature type="domain" description="Integrase catalytic" evidence="1">
    <location>
        <begin position="1"/>
        <end position="86"/>
    </location>
</feature>
<dbReference type="PROSITE" id="PS50994">
    <property type="entry name" value="INTEGRASE"/>
    <property type="match status" value="1"/>
</dbReference>
<dbReference type="InterPro" id="IPR036397">
    <property type="entry name" value="RNaseH_sf"/>
</dbReference>
<accession>A0A699H4G4</accession>
<dbReference type="InterPro" id="IPR012337">
    <property type="entry name" value="RNaseH-like_sf"/>
</dbReference>
<dbReference type="GO" id="GO:0003676">
    <property type="term" value="F:nucleic acid binding"/>
    <property type="evidence" value="ECO:0007669"/>
    <property type="project" value="InterPro"/>
</dbReference>
<comment type="caution">
    <text evidence="2">The sequence shown here is derived from an EMBL/GenBank/DDBJ whole genome shotgun (WGS) entry which is preliminary data.</text>
</comment>
<reference evidence="2" key="1">
    <citation type="journal article" date="2019" name="Sci. Rep.">
        <title>Draft genome of Tanacetum cinerariifolium, the natural source of mosquito coil.</title>
        <authorList>
            <person name="Yamashiro T."/>
            <person name="Shiraishi A."/>
            <person name="Satake H."/>
            <person name="Nakayama K."/>
        </authorList>
    </citation>
    <scope>NUCLEOTIDE SEQUENCE</scope>
</reference>
<dbReference type="InterPro" id="IPR001584">
    <property type="entry name" value="Integrase_cat-core"/>
</dbReference>